<dbReference type="GO" id="GO:0043571">
    <property type="term" value="P:maintenance of CRISPR repeat elements"/>
    <property type="evidence" value="ECO:0007669"/>
    <property type="project" value="InterPro"/>
</dbReference>
<dbReference type="InterPro" id="IPR013396">
    <property type="entry name" value="CRISPR-assoc_prot_Csy4"/>
</dbReference>
<name>A0A212L071_9BACT</name>
<dbReference type="EMBL" id="FMJC01000001">
    <property type="protein sequence ID" value="SCM70922.1"/>
    <property type="molecule type" value="Genomic_DNA"/>
</dbReference>
<evidence type="ECO:0000313" key="1">
    <source>
        <dbReference type="EMBL" id="SCM70922.1"/>
    </source>
</evidence>
<sequence length="193" mass="21492">MMPRVYFDIEALAATEDTGMSAPALRGRMLALLHPLFAAQPHTYALAIPAGRQAVCDKGGGALRVFASSRDDLDALVASLSRLPWIRDYARLHYPASVPENYAGAWVAFRRYRVPSLKSDRRTGAEAGQLRQRRMQNVQKEKMDYFIVSSKTTEQRFTLAVRRECGLPPQAECLPNSYGLCSAQNVFCVPDLP</sequence>
<dbReference type="NCBIfam" id="TIGR02563">
    <property type="entry name" value="cas_Csy4"/>
    <property type="match status" value="1"/>
</dbReference>
<reference evidence="1" key="1">
    <citation type="submission" date="2016-08" db="EMBL/GenBank/DDBJ databases">
        <authorList>
            <person name="Seilhamer J.J."/>
        </authorList>
    </citation>
    <scope>NUCLEOTIDE SEQUENCE</scope>
    <source>
        <strain evidence="1">86-1</strain>
    </source>
</reference>
<dbReference type="Gene3D" id="3.30.70.2540">
    <property type="entry name" value="CRISPR-associated endoribonuclease Cas6/Csy4"/>
    <property type="match status" value="1"/>
</dbReference>
<gene>
    <name evidence="1" type="ORF">KL86DES1_10721</name>
</gene>
<evidence type="ECO:0008006" key="2">
    <source>
        <dbReference type="Google" id="ProtNLM"/>
    </source>
</evidence>
<protein>
    <recommendedName>
        <fullName evidence="2">CRISPR-associated protein, Csy4 family</fullName>
    </recommendedName>
</protein>
<dbReference type="InterPro" id="IPR042564">
    <property type="entry name" value="CRISPR-Cas6/Csy4_sf"/>
</dbReference>
<accession>A0A212L071</accession>
<organism evidence="1">
    <name type="scientific">uncultured Desulfovibrio sp</name>
    <dbReference type="NCBI Taxonomy" id="167968"/>
    <lineage>
        <taxon>Bacteria</taxon>
        <taxon>Pseudomonadati</taxon>
        <taxon>Thermodesulfobacteriota</taxon>
        <taxon>Desulfovibrionia</taxon>
        <taxon>Desulfovibrionales</taxon>
        <taxon>Desulfovibrionaceae</taxon>
        <taxon>Desulfovibrio</taxon>
        <taxon>environmental samples</taxon>
    </lineage>
</organism>
<proteinExistence type="predicted"/>
<dbReference type="GO" id="GO:0004519">
    <property type="term" value="F:endonuclease activity"/>
    <property type="evidence" value="ECO:0007669"/>
    <property type="project" value="InterPro"/>
</dbReference>
<dbReference type="AlphaFoldDB" id="A0A212L071"/>
<dbReference type="Pfam" id="PF09618">
    <property type="entry name" value="Cas_Csy4"/>
    <property type="match status" value="1"/>
</dbReference>